<dbReference type="EMBL" id="JAAZON010000250">
    <property type="protein sequence ID" value="NMC62675.1"/>
    <property type="molecule type" value="Genomic_DNA"/>
</dbReference>
<reference evidence="3 4" key="1">
    <citation type="journal article" date="2020" name="Biotechnol. Biofuels">
        <title>New insights from the biogas microbiome by comprehensive genome-resolved metagenomics of nearly 1600 species originating from multiple anaerobic digesters.</title>
        <authorList>
            <person name="Campanaro S."/>
            <person name="Treu L."/>
            <person name="Rodriguez-R L.M."/>
            <person name="Kovalovszki A."/>
            <person name="Ziels R.M."/>
            <person name="Maus I."/>
            <person name="Zhu X."/>
            <person name="Kougias P.G."/>
            <person name="Basile A."/>
            <person name="Luo G."/>
            <person name="Schluter A."/>
            <person name="Konstantinidis K.T."/>
            <person name="Angelidaki I."/>
        </authorList>
    </citation>
    <scope>NUCLEOTIDE SEQUENCE [LARGE SCALE GENOMIC DNA]</scope>
    <source>
        <strain evidence="3">AS27yjCOA_65</strain>
    </source>
</reference>
<accession>A0A7X9FQZ5</accession>
<proteinExistence type="predicted"/>
<name>A0A7X9FQZ5_9DELT</name>
<keyword evidence="2" id="KW-0812">Transmembrane</keyword>
<evidence type="ECO:0000256" key="1">
    <source>
        <dbReference type="SAM" id="MobiDB-lite"/>
    </source>
</evidence>
<comment type="caution">
    <text evidence="3">The sequence shown here is derived from an EMBL/GenBank/DDBJ whole genome shotgun (WGS) entry which is preliminary data.</text>
</comment>
<feature type="transmembrane region" description="Helical" evidence="2">
    <location>
        <begin position="23"/>
        <end position="48"/>
    </location>
</feature>
<evidence type="ECO:0000313" key="3">
    <source>
        <dbReference type="EMBL" id="NMC62675.1"/>
    </source>
</evidence>
<evidence type="ECO:0000313" key="4">
    <source>
        <dbReference type="Proteomes" id="UP000524246"/>
    </source>
</evidence>
<sequence length="640" mass="70042">MNFRSIKFIRTTMSYSPLKYEKGVAILLWLIFISVGLLILGVFGSLAMNRLITAQLQTAADAAALAGAGVLGSSTKCGTGYCTATRRWEDARDLAVNTLRASEAYGSFDGSSTLDIEDEPDSESPVPKWTLPNSQEAKLEVTIERGRWLNEDEGFESFEGPWQKEHPGMPNFMAFNAVRVSISRKAVDIPFLSKLASGLLTARATSTSVISLPTPLPTAPMAIHVCALLNDSDDYDPKDLCLADRLFTATSQHCPAGTANCGNIPQFSWDPLPFDFRYCEYWNSFFNIPETSCPSPAVNQATDSENLNDMACFWASPRYQKPFDNYGLIGMPMDRQGLLTTPTEEEIRSAIEGVSTNVSIGGKFFVLEKGLKEIASEETIWRRIINKNNPAFNTITSLSPSTGVGNKININLNSYFTSSSSRSQCTLDSTTTKYYPKPSPTFWPGETGGTCNSRRSGWGHWNYFKTKGSGGNLIGFFNPEVAYTDAWTEFSNNTDLYQNHFGSLPIWEVSLAVIADADGSAMDCSDLSISTTPVGVGPYEIIGFVKAYIYDADIGREPPKFPDNSVKPFKTERGDWKYNSTSSFSNISSSDPSHPWGFTSPEGTPIPCNLIRARLACNQAILPAAQGGGETEISPVLVPE</sequence>
<evidence type="ECO:0000256" key="2">
    <source>
        <dbReference type="SAM" id="Phobius"/>
    </source>
</evidence>
<keyword evidence="2" id="KW-1133">Transmembrane helix</keyword>
<protein>
    <submittedName>
        <fullName evidence="3">Uncharacterized protein</fullName>
    </submittedName>
</protein>
<dbReference type="AlphaFoldDB" id="A0A7X9FQZ5"/>
<organism evidence="3 4">
    <name type="scientific">SAR324 cluster bacterium</name>
    <dbReference type="NCBI Taxonomy" id="2024889"/>
    <lineage>
        <taxon>Bacteria</taxon>
        <taxon>Deltaproteobacteria</taxon>
        <taxon>SAR324 cluster</taxon>
    </lineage>
</organism>
<feature type="non-terminal residue" evidence="3">
    <location>
        <position position="640"/>
    </location>
</feature>
<feature type="region of interest" description="Disordered" evidence="1">
    <location>
        <begin position="110"/>
        <end position="133"/>
    </location>
</feature>
<dbReference type="Proteomes" id="UP000524246">
    <property type="component" value="Unassembled WGS sequence"/>
</dbReference>
<gene>
    <name evidence="3" type="ORF">GYA55_05835</name>
</gene>
<keyword evidence="2" id="KW-0472">Membrane</keyword>